<keyword evidence="4" id="KW-1133">Transmembrane helix</keyword>
<keyword evidence="1" id="KW-0805">Transcription regulation</keyword>
<evidence type="ECO:0000313" key="6">
    <source>
        <dbReference type="EMBL" id="GAA2728152.1"/>
    </source>
</evidence>
<feature type="domain" description="HTH lacI-type" evidence="5">
    <location>
        <begin position="7"/>
        <end position="63"/>
    </location>
</feature>
<dbReference type="EMBL" id="BAAATZ010000012">
    <property type="protein sequence ID" value="GAA2728152.1"/>
    <property type="molecule type" value="Genomic_DNA"/>
</dbReference>
<dbReference type="PANTHER" id="PTHR30146">
    <property type="entry name" value="LACI-RELATED TRANSCRIPTIONAL REPRESSOR"/>
    <property type="match status" value="1"/>
</dbReference>
<dbReference type="Pfam" id="PF13377">
    <property type="entry name" value="Peripla_BP_3"/>
    <property type="match status" value="1"/>
</dbReference>
<organism evidence="6 7">
    <name type="scientific">Actinocorallia aurantiaca</name>
    <dbReference type="NCBI Taxonomy" id="46204"/>
    <lineage>
        <taxon>Bacteria</taxon>
        <taxon>Bacillati</taxon>
        <taxon>Actinomycetota</taxon>
        <taxon>Actinomycetes</taxon>
        <taxon>Streptosporangiales</taxon>
        <taxon>Thermomonosporaceae</taxon>
        <taxon>Actinocorallia</taxon>
    </lineage>
</organism>
<dbReference type="CDD" id="cd01392">
    <property type="entry name" value="HTH_LacI"/>
    <property type="match status" value="1"/>
</dbReference>
<dbReference type="Pfam" id="PF00356">
    <property type="entry name" value="LacI"/>
    <property type="match status" value="1"/>
</dbReference>
<sequence length="334" mass="35144">MPADTPPTSKDVAAAAGVSQSTVSMVLSGKWPGRVSARTAQKVRDTAERLGYRPNPAARNLRLGRTRTIMLVVPTITAPFFASVYIGAARVAAEHGFSLVVFTWPLELDMPFDGPQEAIDGMLASSMAEASLSGMRRPVPLVMLDSDPDGGAPTVNFDIEGAMEDLTGHLFSLGHRRIGHLAADIDVWTFQCRAAALEARVPDVVTERAAISITDGFEAAMRLLSRADRPTALICDDDTLAVGAHKAARALGLDVPGDVAITGFDDVVLAEALEITTVRLPAERLGAQAMLGLLDLLNGRTPPRPVLPAELVIRRSTSPSAALTTGSGPVGQPG</sequence>
<dbReference type="InterPro" id="IPR000843">
    <property type="entry name" value="HTH_LacI"/>
</dbReference>
<dbReference type="GO" id="GO:0003677">
    <property type="term" value="F:DNA binding"/>
    <property type="evidence" value="ECO:0007669"/>
    <property type="project" value="UniProtKB-KW"/>
</dbReference>
<keyword evidence="4" id="KW-0812">Transmembrane</keyword>
<dbReference type="SUPFAM" id="SSF47413">
    <property type="entry name" value="lambda repressor-like DNA-binding domains"/>
    <property type="match status" value="1"/>
</dbReference>
<dbReference type="RefSeq" id="WP_344451554.1">
    <property type="nucleotide sequence ID" value="NZ_BAAATZ010000012.1"/>
</dbReference>
<gene>
    <name evidence="6" type="ORF">GCM10010439_35750</name>
</gene>
<dbReference type="CDD" id="cd06267">
    <property type="entry name" value="PBP1_LacI_sugar_binding-like"/>
    <property type="match status" value="1"/>
</dbReference>
<name>A0ABP6GPM1_9ACTN</name>
<evidence type="ECO:0000256" key="3">
    <source>
        <dbReference type="ARBA" id="ARBA00023163"/>
    </source>
</evidence>
<dbReference type="Proteomes" id="UP001501842">
    <property type="component" value="Unassembled WGS sequence"/>
</dbReference>
<dbReference type="PANTHER" id="PTHR30146:SF138">
    <property type="entry name" value="TRANSCRIPTIONAL REGULATORY PROTEIN"/>
    <property type="match status" value="1"/>
</dbReference>
<dbReference type="PROSITE" id="PS50932">
    <property type="entry name" value="HTH_LACI_2"/>
    <property type="match status" value="1"/>
</dbReference>
<dbReference type="SUPFAM" id="SSF53822">
    <property type="entry name" value="Periplasmic binding protein-like I"/>
    <property type="match status" value="1"/>
</dbReference>
<evidence type="ECO:0000259" key="5">
    <source>
        <dbReference type="PROSITE" id="PS50932"/>
    </source>
</evidence>
<dbReference type="InterPro" id="IPR028082">
    <property type="entry name" value="Peripla_BP_I"/>
</dbReference>
<dbReference type="InterPro" id="IPR010982">
    <property type="entry name" value="Lambda_DNA-bd_dom_sf"/>
</dbReference>
<keyword evidence="4" id="KW-0472">Membrane</keyword>
<keyword evidence="3" id="KW-0804">Transcription</keyword>
<evidence type="ECO:0000256" key="1">
    <source>
        <dbReference type="ARBA" id="ARBA00023015"/>
    </source>
</evidence>
<evidence type="ECO:0000256" key="4">
    <source>
        <dbReference type="SAM" id="Phobius"/>
    </source>
</evidence>
<protein>
    <submittedName>
        <fullName evidence="6">LacI family DNA-binding transcriptional regulator</fullName>
    </submittedName>
</protein>
<accession>A0ABP6GPM1</accession>
<dbReference type="InterPro" id="IPR046335">
    <property type="entry name" value="LacI/GalR-like_sensor"/>
</dbReference>
<keyword evidence="7" id="KW-1185">Reference proteome</keyword>
<evidence type="ECO:0000313" key="7">
    <source>
        <dbReference type="Proteomes" id="UP001501842"/>
    </source>
</evidence>
<keyword evidence="2 6" id="KW-0238">DNA-binding</keyword>
<proteinExistence type="predicted"/>
<reference evidence="7" key="1">
    <citation type="journal article" date="2019" name="Int. J. Syst. Evol. Microbiol.">
        <title>The Global Catalogue of Microorganisms (GCM) 10K type strain sequencing project: providing services to taxonomists for standard genome sequencing and annotation.</title>
        <authorList>
            <consortium name="The Broad Institute Genomics Platform"/>
            <consortium name="The Broad Institute Genome Sequencing Center for Infectious Disease"/>
            <person name="Wu L."/>
            <person name="Ma J."/>
        </authorList>
    </citation>
    <scope>NUCLEOTIDE SEQUENCE [LARGE SCALE GENOMIC DNA]</scope>
    <source>
        <strain evidence="7">JCM 8201</strain>
    </source>
</reference>
<evidence type="ECO:0000256" key="2">
    <source>
        <dbReference type="ARBA" id="ARBA00023125"/>
    </source>
</evidence>
<dbReference type="Gene3D" id="1.10.260.40">
    <property type="entry name" value="lambda repressor-like DNA-binding domains"/>
    <property type="match status" value="1"/>
</dbReference>
<comment type="caution">
    <text evidence="6">The sequence shown here is derived from an EMBL/GenBank/DDBJ whole genome shotgun (WGS) entry which is preliminary data.</text>
</comment>
<dbReference type="SMART" id="SM00354">
    <property type="entry name" value="HTH_LACI"/>
    <property type="match status" value="1"/>
</dbReference>
<dbReference type="Gene3D" id="3.40.50.2300">
    <property type="match status" value="2"/>
</dbReference>
<feature type="transmembrane region" description="Helical" evidence="4">
    <location>
        <begin position="69"/>
        <end position="88"/>
    </location>
</feature>